<protein>
    <recommendedName>
        <fullName evidence="1">Reverse transcriptase domain-containing protein</fullName>
    </recommendedName>
</protein>
<reference evidence="2" key="1">
    <citation type="journal article" date="2023" name="G3 (Bethesda)">
        <title>Whole genome assemblies of Zophobas morio and Tenebrio molitor.</title>
        <authorList>
            <person name="Kaur S."/>
            <person name="Stinson S.A."/>
            <person name="diCenzo G.C."/>
        </authorList>
    </citation>
    <scope>NUCLEOTIDE SEQUENCE</scope>
    <source>
        <strain evidence="2">QUZm001</strain>
    </source>
</reference>
<comment type="caution">
    <text evidence="2">The sequence shown here is derived from an EMBL/GenBank/DDBJ whole genome shotgun (WGS) entry which is preliminary data.</text>
</comment>
<keyword evidence="3" id="KW-1185">Reference proteome</keyword>
<dbReference type="Pfam" id="PF00078">
    <property type="entry name" value="RVT_1"/>
    <property type="match status" value="1"/>
</dbReference>
<feature type="domain" description="Reverse transcriptase" evidence="1">
    <location>
        <begin position="99"/>
        <end position="345"/>
    </location>
</feature>
<evidence type="ECO:0000313" key="2">
    <source>
        <dbReference type="EMBL" id="KAJ3666142.1"/>
    </source>
</evidence>
<dbReference type="CDD" id="cd01650">
    <property type="entry name" value="RT_nLTR_like"/>
    <property type="match status" value="1"/>
</dbReference>
<dbReference type="PROSITE" id="PS50878">
    <property type="entry name" value="RT_POL"/>
    <property type="match status" value="1"/>
</dbReference>
<evidence type="ECO:0000313" key="3">
    <source>
        <dbReference type="Proteomes" id="UP001168821"/>
    </source>
</evidence>
<dbReference type="PANTHER" id="PTHR33332">
    <property type="entry name" value="REVERSE TRANSCRIPTASE DOMAIN-CONTAINING PROTEIN"/>
    <property type="match status" value="1"/>
</dbReference>
<accession>A0AA38MSS3</accession>
<dbReference type="SUPFAM" id="SSF56672">
    <property type="entry name" value="DNA/RNA polymerases"/>
    <property type="match status" value="1"/>
</dbReference>
<proteinExistence type="predicted"/>
<dbReference type="InterPro" id="IPR000477">
    <property type="entry name" value="RT_dom"/>
</dbReference>
<organism evidence="2 3">
    <name type="scientific">Zophobas morio</name>
    <dbReference type="NCBI Taxonomy" id="2755281"/>
    <lineage>
        <taxon>Eukaryota</taxon>
        <taxon>Metazoa</taxon>
        <taxon>Ecdysozoa</taxon>
        <taxon>Arthropoda</taxon>
        <taxon>Hexapoda</taxon>
        <taxon>Insecta</taxon>
        <taxon>Pterygota</taxon>
        <taxon>Neoptera</taxon>
        <taxon>Endopterygota</taxon>
        <taxon>Coleoptera</taxon>
        <taxon>Polyphaga</taxon>
        <taxon>Cucujiformia</taxon>
        <taxon>Tenebrionidae</taxon>
        <taxon>Zophobas</taxon>
    </lineage>
</organism>
<dbReference type="EMBL" id="JALNTZ010000001">
    <property type="protein sequence ID" value="KAJ3666142.1"/>
    <property type="molecule type" value="Genomic_DNA"/>
</dbReference>
<dbReference type="GO" id="GO:0071897">
    <property type="term" value="P:DNA biosynthetic process"/>
    <property type="evidence" value="ECO:0007669"/>
    <property type="project" value="UniProtKB-ARBA"/>
</dbReference>
<dbReference type="Proteomes" id="UP001168821">
    <property type="component" value="Unassembled WGS sequence"/>
</dbReference>
<sequence>MKLNEYEYSNPQSIVNAFATHFKDVYIMPDPSVSNDIYSSDEFKLNFCINIESISEEEVFKALKSSKNSFTQGFDEIPSFILKDCAGVFSQPLCTLFNLILKHSTIPEIWKKSFTTPIFKKGDVQDVKNYRPITLICNFGKIFDTILCQRIYPMIKDIISSEQHGFMRKRSTVTNLACFNQFVAEVMDSGSQVDTVYLDFQKAFDQVDHHILLTKLKIYGFSDSLVSLFTSYLLNRKQYVRYRNFISDFYTPTSGIPQGSNLGPLLFLLFMNDITAEISCNKLLFADDLKLFTEIKSINDCQFLKNNLQSVMKWCGRNRLHLNKDKCSMVSYSRKKRIFEYDYIIQ</sequence>
<gene>
    <name evidence="2" type="ORF">Zmor_001596</name>
</gene>
<evidence type="ECO:0000259" key="1">
    <source>
        <dbReference type="PROSITE" id="PS50878"/>
    </source>
</evidence>
<dbReference type="InterPro" id="IPR043502">
    <property type="entry name" value="DNA/RNA_pol_sf"/>
</dbReference>
<name>A0AA38MSS3_9CUCU</name>
<dbReference type="AlphaFoldDB" id="A0AA38MSS3"/>